<organism evidence="2 3">
    <name type="scientific">Candidatus Proximibacter danicus</name>
    <dbReference type="NCBI Taxonomy" id="2954365"/>
    <lineage>
        <taxon>Bacteria</taxon>
        <taxon>Pseudomonadati</taxon>
        <taxon>Pseudomonadota</taxon>
        <taxon>Betaproteobacteria</taxon>
        <taxon>Candidatus Proximibacter</taxon>
    </lineage>
</organism>
<protein>
    <submittedName>
        <fullName evidence="2">DUF1631 family protein</fullName>
    </submittedName>
</protein>
<dbReference type="AlphaFoldDB" id="A0A9D7JZR0"/>
<evidence type="ECO:0000256" key="1">
    <source>
        <dbReference type="SAM" id="MobiDB-lite"/>
    </source>
</evidence>
<dbReference type="Pfam" id="PF07793">
    <property type="entry name" value="DUF1631"/>
    <property type="match status" value="1"/>
</dbReference>
<name>A0A9D7JZR0_9PROT</name>
<accession>A0A9D7JZR0</accession>
<feature type="region of interest" description="Disordered" evidence="1">
    <location>
        <begin position="195"/>
        <end position="224"/>
    </location>
</feature>
<reference evidence="2" key="1">
    <citation type="submission" date="2020-10" db="EMBL/GenBank/DDBJ databases">
        <title>Connecting structure to function with the recovery of over 1000 high-quality activated sludge metagenome-assembled genomes encoding full-length rRNA genes using long-read sequencing.</title>
        <authorList>
            <person name="Singleton C.M."/>
            <person name="Petriglieri F."/>
            <person name="Kristensen J.M."/>
            <person name="Kirkegaard R.H."/>
            <person name="Michaelsen T.Y."/>
            <person name="Andersen M.H."/>
            <person name="Karst S.M."/>
            <person name="Dueholm M.S."/>
            <person name="Nielsen P.H."/>
            <person name="Albertsen M."/>
        </authorList>
    </citation>
    <scope>NUCLEOTIDE SEQUENCE</scope>
    <source>
        <strain evidence="2">Hirt_18-Q3-R61-65_BATAC.395</strain>
    </source>
</reference>
<proteinExistence type="predicted"/>
<gene>
    <name evidence="2" type="ORF">IPL58_00155</name>
</gene>
<sequence>MSHPFDTATNMSGAAPSGDAFFVLRDARTLFQRQLTDIARQAGANTPQILEAFTEALGTAHDELASSKQADGFETANGLTASRMTLMCDADLELDIRIGDIAKHVVDIGGNTLWRVQLRYMTLLNRPDMTPEGNPVGPEVLARGLLALCQAGNLDLERNLHLLDRIEEEFSKDLPAVYSALNDLLASHNIEPAQSKGSSAASIRASASTGAGTSGAANTGGEGRSDAFSALQQALNAQFGGTPGTLGNNAGTSASAGQGNAPGNMALNAATLVMLNQLTARLEQLQLSTGNTALAGGESGEMPTQPPHALKAADLDLPLGNPEAVALETLGHIFEAIFNTWDLPDTVKTAISRLQIPLLKLSVFDPSLFSDIGHPARRLINAMGRAAAGLPRNIDRSHPISAHLWNIAGAVSETLQGDAAVLAAPIAELDALIAARDSEIREAAQVFVPFLAASEAQERAEQLARRWLDDVAQQPSAQEIHDFIRQYWVKVMAAAALDGGEEGKVWQECKAAITDLMWSVEPKPGADERKRLSLLVATLLKRINGGLDRINATQEQRAPFLDACFNLQFATMRGTAPPLVVPKPLEAPALETPATTDAVIVSETIDGKTLKTLARPGSAATSYRTSAGGVQVGQWLQFSMEGNVPLCGLVAWIAPRSGKVLVANPDWPYAVALAVDVIEKQLQSGQAALVSSRALFDIAAEQALSQIAKGTAASGSTKLQ</sequence>
<feature type="compositionally biased region" description="Low complexity" evidence="1">
    <location>
        <begin position="195"/>
        <end position="219"/>
    </location>
</feature>
<dbReference type="Proteomes" id="UP000886689">
    <property type="component" value="Unassembled WGS sequence"/>
</dbReference>
<evidence type="ECO:0000313" key="3">
    <source>
        <dbReference type="Proteomes" id="UP000886689"/>
    </source>
</evidence>
<comment type="caution">
    <text evidence="2">The sequence shown here is derived from an EMBL/GenBank/DDBJ whole genome shotgun (WGS) entry which is preliminary data.</text>
</comment>
<evidence type="ECO:0000313" key="2">
    <source>
        <dbReference type="EMBL" id="MBK8522669.1"/>
    </source>
</evidence>
<dbReference type="EMBL" id="JADJUC010000001">
    <property type="protein sequence ID" value="MBK8522669.1"/>
    <property type="molecule type" value="Genomic_DNA"/>
</dbReference>
<dbReference type="InterPro" id="IPR012434">
    <property type="entry name" value="DUF1631"/>
</dbReference>